<comment type="caution">
    <text evidence="2">The sequence shown here is derived from an EMBL/GenBank/DDBJ whole genome shotgun (WGS) entry which is preliminary data.</text>
</comment>
<feature type="non-terminal residue" evidence="2">
    <location>
        <position position="1"/>
    </location>
</feature>
<reference evidence="2 3" key="1">
    <citation type="journal article" date="2019" name="Sci. Rep.">
        <title>Orb-weaving spider Araneus ventricosus genome elucidates the spidroin gene catalogue.</title>
        <authorList>
            <person name="Kono N."/>
            <person name="Nakamura H."/>
            <person name="Ohtoshi R."/>
            <person name="Moran D.A.P."/>
            <person name="Shinohara A."/>
            <person name="Yoshida Y."/>
            <person name="Fujiwara M."/>
            <person name="Mori M."/>
            <person name="Tomita M."/>
            <person name="Arakawa K."/>
        </authorList>
    </citation>
    <scope>NUCLEOTIDE SEQUENCE [LARGE SCALE GENOMIC DNA]</scope>
</reference>
<name>A0A4Y2PDT7_ARAVE</name>
<organism evidence="2 3">
    <name type="scientific">Araneus ventricosus</name>
    <name type="common">Orbweaver spider</name>
    <name type="synonym">Epeira ventricosa</name>
    <dbReference type="NCBI Taxonomy" id="182803"/>
    <lineage>
        <taxon>Eukaryota</taxon>
        <taxon>Metazoa</taxon>
        <taxon>Ecdysozoa</taxon>
        <taxon>Arthropoda</taxon>
        <taxon>Chelicerata</taxon>
        <taxon>Arachnida</taxon>
        <taxon>Araneae</taxon>
        <taxon>Araneomorphae</taxon>
        <taxon>Entelegynae</taxon>
        <taxon>Araneoidea</taxon>
        <taxon>Araneidae</taxon>
        <taxon>Araneus</taxon>
    </lineage>
</organism>
<gene>
    <name evidence="2" type="ORF">AVEN_250776_1</name>
</gene>
<evidence type="ECO:0000313" key="2">
    <source>
        <dbReference type="EMBL" id="GBN49219.1"/>
    </source>
</evidence>
<dbReference type="AlphaFoldDB" id="A0A4Y2PDT7"/>
<dbReference type="Proteomes" id="UP000499080">
    <property type="component" value="Unassembled WGS sequence"/>
</dbReference>
<keyword evidence="3" id="KW-1185">Reference proteome</keyword>
<feature type="region of interest" description="Disordered" evidence="1">
    <location>
        <begin position="1"/>
        <end position="25"/>
    </location>
</feature>
<accession>A0A4Y2PDT7</accession>
<dbReference type="EMBL" id="BGPR01292609">
    <property type="protein sequence ID" value="GBN49219.1"/>
    <property type="molecule type" value="Genomic_DNA"/>
</dbReference>
<sequence>KSSAAGSCLHRLRRESTSGTHDTIE</sequence>
<proteinExistence type="predicted"/>
<evidence type="ECO:0000313" key="3">
    <source>
        <dbReference type="Proteomes" id="UP000499080"/>
    </source>
</evidence>
<protein>
    <submittedName>
        <fullName evidence="2">Uncharacterized protein</fullName>
    </submittedName>
</protein>
<evidence type="ECO:0000256" key="1">
    <source>
        <dbReference type="SAM" id="MobiDB-lite"/>
    </source>
</evidence>